<dbReference type="GeneID" id="96740250"/>
<gene>
    <name evidence="3" type="primary">thiT</name>
    <name evidence="2" type="ORF">B4U37_17755</name>
    <name evidence="3" type="ORF">FZC74_09110</name>
</gene>
<dbReference type="KEGG" id="bhk:B4U37_17755"/>
<dbReference type="GO" id="GO:0005886">
    <property type="term" value="C:plasma membrane"/>
    <property type="evidence" value="ECO:0007669"/>
    <property type="project" value="InterPro"/>
</dbReference>
<dbReference type="RefSeq" id="WP_088019304.1">
    <property type="nucleotide sequence ID" value="NZ_CP020880.1"/>
</dbReference>
<accession>A0A1Y0CQV1</accession>
<dbReference type="Gene3D" id="1.10.1760.20">
    <property type="match status" value="1"/>
</dbReference>
<dbReference type="InterPro" id="IPR012651">
    <property type="entry name" value="Thia_Transptr_ThiT"/>
</dbReference>
<dbReference type="AlphaFoldDB" id="A0A1Y0CQV1"/>
<reference evidence="3 5" key="2">
    <citation type="submission" date="2019-08" db="EMBL/GenBank/DDBJ databases">
        <title>Bacillus genomes from the desert of Cuatro Cienegas, Coahuila.</title>
        <authorList>
            <person name="Olmedo-Alvarez G."/>
        </authorList>
    </citation>
    <scope>NUCLEOTIDE SEQUENCE [LARGE SCALE GENOMIC DNA]</scope>
    <source>
        <strain evidence="3 5">CH88_3T</strain>
    </source>
</reference>
<feature type="transmembrane region" description="Helical" evidence="1">
    <location>
        <begin position="159"/>
        <end position="181"/>
    </location>
</feature>
<dbReference type="NCBIfam" id="TIGR02357">
    <property type="entry name" value="ECF_ThiT_YuaJ"/>
    <property type="match status" value="1"/>
</dbReference>
<sequence>MKKNNTLFLVEVAIFGALAYLLDLLAGVLSLKIWAQGGSISIAMVPVFIMAFRWGIKGGLLSGFILGLLQIVTGQLFGVDPVQIFLDYIVAFCALGLAGVVANQVAASAKKDNFKKLVLYVSIGSFIGCLLRFLAHYAAGVIYFGYLAPEGQQVWLYSLLYNGSFMLPSFVITTIVTVLLIKTVPRIFTFNNSIA</sequence>
<dbReference type="Pfam" id="PF09515">
    <property type="entry name" value="Thia_YuaJ"/>
    <property type="match status" value="1"/>
</dbReference>
<feature type="transmembrane region" description="Helical" evidence="1">
    <location>
        <begin position="59"/>
        <end position="78"/>
    </location>
</feature>
<dbReference type="Proteomes" id="UP000323393">
    <property type="component" value="Unassembled WGS sequence"/>
</dbReference>
<reference evidence="2 4" key="1">
    <citation type="submission" date="2017-04" db="EMBL/GenBank/DDBJ databases">
        <title>Complete Genome Sequence of the Bacillus horikoshii 20a strain from Cuatro Cienegas, Coahuila, Mexico.</title>
        <authorList>
            <person name="Zarza E."/>
            <person name="Alcaraz L.D."/>
            <person name="Aguilar-Salinas B."/>
            <person name="Islas A."/>
            <person name="Olmedo-Alvarez G."/>
        </authorList>
    </citation>
    <scope>NUCLEOTIDE SEQUENCE [LARGE SCALE GENOMIC DNA]</scope>
    <source>
        <strain evidence="2 4">20a</strain>
    </source>
</reference>
<feature type="transmembrane region" description="Helical" evidence="1">
    <location>
        <begin position="33"/>
        <end position="52"/>
    </location>
</feature>
<organism evidence="3 5">
    <name type="scientific">Sutcliffiella horikoshii</name>
    <dbReference type="NCBI Taxonomy" id="79883"/>
    <lineage>
        <taxon>Bacteria</taxon>
        <taxon>Bacillati</taxon>
        <taxon>Bacillota</taxon>
        <taxon>Bacilli</taxon>
        <taxon>Bacillales</taxon>
        <taxon>Bacillaceae</taxon>
        <taxon>Sutcliffiella</taxon>
    </lineage>
</organism>
<dbReference type="Proteomes" id="UP000195573">
    <property type="component" value="Chromosome"/>
</dbReference>
<feature type="transmembrane region" description="Helical" evidence="1">
    <location>
        <begin position="7"/>
        <end position="27"/>
    </location>
</feature>
<feature type="transmembrane region" description="Helical" evidence="1">
    <location>
        <begin position="84"/>
        <end position="105"/>
    </location>
</feature>
<keyword evidence="1" id="KW-1133">Transmembrane helix</keyword>
<evidence type="ECO:0000313" key="3">
    <source>
        <dbReference type="EMBL" id="TYS60281.1"/>
    </source>
</evidence>
<keyword evidence="4" id="KW-1185">Reference proteome</keyword>
<proteinExistence type="predicted"/>
<feature type="transmembrane region" description="Helical" evidence="1">
    <location>
        <begin position="117"/>
        <end position="139"/>
    </location>
</feature>
<keyword evidence="1" id="KW-0812">Transmembrane</keyword>
<evidence type="ECO:0000313" key="5">
    <source>
        <dbReference type="Proteomes" id="UP000323393"/>
    </source>
</evidence>
<dbReference type="EMBL" id="VTEU01000002">
    <property type="protein sequence ID" value="TYS60281.1"/>
    <property type="molecule type" value="Genomic_DNA"/>
</dbReference>
<dbReference type="EMBL" id="CP020880">
    <property type="protein sequence ID" value="ART77761.1"/>
    <property type="molecule type" value="Genomic_DNA"/>
</dbReference>
<evidence type="ECO:0000313" key="2">
    <source>
        <dbReference type="EMBL" id="ART77761.1"/>
    </source>
</evidence>
<evidence type="ECO:0000313" key="4">
    <source>
        <dbReference type="Proteomes" id="UP000195573"/>
    </source>
</evidence>
<protein>
    <submittedName>
        <fullName evidence="3">Energy-coupled thiamine transporter ThiT</fullName>
    </submittedName>
</protein>
<evidence type="ECO:0000256" key="1">
    <source>
        <dbReference type="SAM" id="Phobius"/>
    </source>
</evidence>
<name>A0A1Y0CQV1_9BACI</name>
<keyword evidence="1" id="KW-0472">Membrane</keyword>
<dbReference type="GO" id="GO:0015234">
    <property type="term" value="F:thiamine transmembrane transporter activity"/>
    <property type="evidence" value="ECO:0007669"/>
    <property type="project" value="InterPro"/>
</dbReference>